<gene>
    <name evidence="2" type="ORF">S01H1_81320</name>
</gene>
<comment type="caution">
    <text evidence="2">The sequence shown here is derived from an EMBL/GenBank/DDBJ whole genome shotgun (WGS) entry which is preliminary data.</text>
</comment>
<evidence type="ECO:0000313" key="2">
    <source>
        <dbReference type="EMBL" id="GAG42469.1"/>
    </source>
</evidence>
<name>X0XH33_9ZZZZ</name>
<dbReference type="Pfam" id="PF19289">
    <property type="entry name" value="PmbA_TldD_3rd"/>
    <property type="match status" value="1"/>
</dbReference>
<dbReference type="InterPro" id="IPR045569">
    <property type="entry name" value="Metalloprtase-TldD/E_C"/>
</dbReference>
<organism evidence="2">
    <name type="scientific">marine sediment metagenome</name>
    <dbReference type="NCBI Taxonomy" id="412755"/>
    <lineage>
        <taxon>unclassified sequences</taxon>
        <taxon>metagenomes</taxon>
        <taxon>ecological metagenomes</taxon>
    </lineage>
</organism>
<dbReference type="PANTHER" id="PTHR43421:SF1">
    <property type="entry name" value="METALLOPROTEASE PMBA"/>
    <property type="match status" value="1"/>
</dbReference>
<dbReference type="GO" id="GO:0005829">
    <property type="term" value="C:cytosol"/>
    <property type="evidence" value="ECO:0007669"/>
    <property type="project" value="TreeGrafter"/>
</dbReference>
<dbReference type="EMBL" id="BARS01055018">
    <property type="protein sequence ID" value="GAG42469.1"/>
    <property type="molecule type" value="Genomic_DNA"/>
</dbReference>
<sequence>LRVAPGRRSGEALLEAMDDGIYVRQLIGFGQSNLINGDFAANLGLGYRVRDGRVVGRLKDTMIAGNVYELLGGDVELSSDVDPVRRVPWAVVEGLSVSAAQ</sequence>
<dbReference type="PANTHER" id="PTHR43421">
    <property type="entry name" value="METALLOPROTEASE PMBA"/>
    <property type="match status" value="1"/>
</dbReference>
<protein>
    <recommendedName>
        <fullName evidence="1">Metalloprotease TldD/E C-terminal domain-containing protein</fullName>
    </recommendedName>
</protein>
<accession>X0XH33</accession>
<dbReference type="InterPro" id="IPR036059">
    <property type="entry name" value="TldD/PmbA_sf"/>
</dbReference>
<reference evidence="2" key="1">
    <citation type="journal article" date="2014" name="Front. Microbiol.">
        <title>High frequency of phylogenetically diverse reductive dehalogenase-homologous genes in deep subseafloor sedimentary metagenomes.</title>
        <authorList>
            <person name="Kawai M."/>
            <person name="Futagami T."/>
            <person name="Toyoda A."/>
            <person name="Takaki Y."/>
            <person name="Nishi S."/>
            <person name="Hori S."/>
            <person name="Arai W."/>
            <person name="Tsubouchi T."/>
            <person name="Morono Y."/>
            <person name="Uchiyama I."/>
            <person name="Ito T."/>
            <person name="Fujiyama A."/>
            <person name="Inagaki F."/>
            <person name="Takami H."/>
        </authorList>
    </citation>
    <scope>NUCLEOTIDE SEQUENCE</scope>
    <source>
        <strain evidence="2">Expedition CK06-06</strain>
    </source>
</reference>
<feature type="domain" description="Metalloprotease TldD/E C-terminal" evidence="1">
    <location>
        <begin position="3"/>
        <end position="98"/>
    </location>
</feature>
<evidence type="ECO:0000259" key="1">
    <source>
        <dbReference type="Pfam" id="PF19289"/>
    </source>
</evidence>
<dbReference type="GO" id="GO:0008237">
    <property type="term" value="F:metallopeptidase activity"/>
    <property type="evidence" value="ECO:0007669"/>
    <property type="project" value="InterPro"/>
</dbReference>
<dbReference type="AlphaFoldDB" id="X0XH33"/>
<dbReference type="GO" id="GO:0006508">
    <property type="term" value="P:proteolysis"/>
    <property type="evidence" value="ECO:0007669"/>
    <property type="project" value="InterPro"/>
</dbReference>
<dbReference type="InterPro" id="IPR047657">
    <property type="entry name" value="PmbA"/>
</dbReference>
<feature type="non-terminal residue" evidence="2">
    <location>
        <position position="1"/>
    </location>
</feature>
<dbReference type="SUPFAM" id="SSF111283">
    <property type="entry name" value="Putative modulator of DNA gyrase, PmbA/TldD"/>
    <property type="match status" value="1"/>
</dbReference>
<proteinExistence type="predicted"/>